<dbReference type="Gene3D" id="2.60.40.10">
    <property type="entry name" value="Immunoglobulins"/>
    <property type="match status" value="1"/>
</dbReference>
<dbReference type="Proteomes" id="UP000010366">
    <property type="component" value="Chromosome"/>
</dbReference>
<evidence type="ECO:0000313" key="3">
    <source>
        <dbReference type="Proteomes" id="UP000010366"/>
    </source>
</evidence>
<name>K9UGG9_CHAP6</name>
<sequence length="404" mass="43998">MKTHQILTNSLAILALSVTLLGAQPAQAIDVSPRGVNVKSFGTTTVFLTYFGLNNQTPVEALWCGEINADGSCVSGTVFGRLPRRYNIGRTSGQNNYTDIMTIPASVARKAYQDAARGNNSDFFYVRRWRSNNGGPDEYVAVTCRLSSGGARVPFSITSVKLVTGGKPAPAVFTGSTLPQFGAQISYNGTGRLKGRWEVVLPGDPPPTGRDLLTEASLPLEERGLQRRYTQLERFDVFLQPTGQVLLPGPDPTKFPKGSTGAYQILLRIEATDDKEGDSSIGTGIVNSGGVAGFPMPVFRYFMTASADKLIPIQPLTDRKIAVGQTLRFSWQGISNARGYKLEIKDKERVILSALLSAERTTYTAPPWLKQKTNKSLTWQVQALDRDGSILTQSTPQQFQILGK</sequence>
<evidence type="ECO:0000313" key="2">
    <source>
        <dbReference type="EMBL" id="AFY93279.1"/>
    </source>
</evidence>
<dbReference type="RefSeq" id="WP_015159434.1">
    <property type="nucleotide sequence ID" value="NC_019697.1"/>
</dbReference>
<dbReference type="eggNOG" id="ENOG502Z9H3">
    <property type="taxonomic scope" value="Bacteria"/>
</dbReference>
<evidence type="ECO:0000256" key="1">
    <source>
        <dbReference type="SAM" id="SignalP"/>
    </source>
</evidence>
<accession>K9UGG9</accession>
<protein>
    <submittedName>
        <fullName evidence="2">Uncharacterized protein</fullName>
    </submittedName>
</protein>
<organism evidence="2 3">
    <name type="scientific">Chamaesiphon minutus (strain ATCC 27169 / PCC 6605)</name>
    <dbReference type="NCBI Taxonomy" id="1173020"/>
    <lineage>
        <taxon>Bacteria</taxon>
        <taxon>Bacillati</taxon>
        <taxon>Cyanobacteriota</taxon>
        <taxon>Cyanophyceae</taxon>
        <taxon>Gomontiellales</taxon>
        <taxon>Chamaesiphonaceae</taxon>
        <taxon>Chamaesiphon</taxon>
    </lineage>
</organism>
<dbReference type="EMBL" id="CP003600">
    <property type="protein sequence ID" value="AFY93279.1"/>
    <property type="molecule type" value="Genomic_DNA"/>
</dbReference>
<dbReference type="HOGENOM" id="CLU_680941_0_0_3"/>
<dbReference type="KEGG" id="cmp:Cha6605_2196"/>
<keyword evidence="3" id="KW-1185">Reference proteome</keyword>
<proteinExistence type="predicted"/>
<gene>
    <name evidence="2" type="ORF">Cha6605_2196</name>
</gene>
<reference evidence="2 3" key="1">
    <citation type="submission" date="2012-05" db="EMBL/GenBank/DDBJ databases">
        <title>Finished chromosome of genome of Chamaesiphon sp. PCC 6605.</title>
        <authorList>
            <consortium name="US DOE Joint Genome Institute"/>
            <person name="Gugger M."/>
            <person name="Coursin T."/>
            <person name="Rippka R."/>
            <person name="Tandeau De Marsac N."/>
            <person name="Huntemann M."/>
            <person name="Wei C.-L."/>
            <person name="Han J."/>
            <person name="Detter J.C."/>
            <person name="Han C."/>
            <person name="Tapia R."/>
            <person name="Chen A."/>
            <person name="Kyrpides N."/>
            <person name="Mavromatis K."/>
            <person name="Markowitz V."/>
            <person name="Szeto E."/>
            <person name="Ivanova N."/>
            <person name="Pagani I."/>
            <person name="Pati A."/>
            <person name="Goodwin L."/>
            <person name="Nordberg H.P."/>
            <person name="Cantor M.N."/>
            <person name="Hua S.X."/>
            <person name="Woyke T."/>
            <person name="Kerfeld C.A."/>
        </authorList>
    </citation>
    <scope>NUCLEOTIDE SEQUENCE [LARGE SCALE GENOMIC DNA]</scope>
    <source>
        <strain evidence="3">ATCC 27169 / PCC 6605</strain>
    </source>
</reference>
<dbReference type="AlphaFoldDB" id="K9UGG9"/>
<dbReference type="InterPro" id="IPR013783">
    <property type="entry name" value="Ig-like_fold"/>
</dbReference>
<feature type="signal peptide" evidence="1">
    <location>
        <begin position="1"/>
        <end position="28"/>
    </location>
</feature>
<feature type="chain" id="PRO_5003936314" evidence="1">
    <location>
        <begin position="29"/>
        <end position="404"/>
    </location>
</feature>
<keyword evidence="1" id="KW-0732">Signal</keyword>